<evidence type="ECO:0000313" key="3">
    <source>
        <dbReference type="Proteomes" id="UP001497623"/>
    </source>
</evidence>
<dbReference type="EMBL" id="CAXKWB010057929">
    <property type="protein sequence ID" value="CAL4180030.1"/>
    <property type="molecule type" value="Genomic_DNA"/>
</dbReference>
<organism evidence="2 3">
    <name type="scientific">Meganyctiphanes norvegica</name>
    <name type="common">Northern krill</name>
    <name type="synonym">Thysanopoda norvegica</name>
    <dbReference type="NCBI Taxonomy" id="48144"/>
    <lineage>
        <taxon>Eukaryota</taxon>
        <taxon>Metazoa</taxon>
        <taxon>Ecdysozoa</taxon>
        <taxon>Arthropoda</taxon>
        <taxon>Crustacea</taxon>
        <taxon>Multicrustacea</taxon>
        <taxon>Malacostraca</taxon>
        <taxon>Eumalacostraca</taxon>
        <taxon>Eucarida</taxon>
        <taxon>Euphausiacea</taxon>
        <taxon>Euphausiidae</taxon>
        <taxon>Meganyctiphanes</taxon>
    </lineage>
</organism>
<dbReference type="Proteomes" id="UP001497623">
    <property type="component" value="Unassembled WGS sequence"/>
</dbReference>
<protein>
    <submittedName>
        <fullName evidence="2">Uncharacterized protein</fullName>
    </submittedName>
</protein>
<evidence type="ECO:0000256" key="1">
    <source>
        <dbReference type="SAM" id="Phobius"/>
    </source>
</evidence>
<comment type="caution">
    <text evidence="2">The sequence shown here is derived from an EMBL/GenBank/DDBJ whole genome shotgun (WGS) entry which is preliminary data.</text>
</comment>
<feature type="non-terminal residue" evidence="2">
    <location>
        <position position="1"/>
    </location>
</feature>
<accession>A0AAV2SG80</accession>
<proteinExistence type="predicted"/>
<evidence type="ECO:0000313" key="2">
    <source>
        <dbReference type="EMBL" id="CAL4180030.1"/>
    </source>
</evidence>
<keyword evidence="1" id="KW-1133">Transmembrane helix</keyword>
<keyword evidence="3" id="KW-1185">Reference proteome</keyword>
<keyword evidence="1" id="KW-0812">Transmembrane</keyword>
<dbReference type="AlphaFoldDB" id="A0AAV2SG80"/>
<reference evidence="2 3" key="1">
    <citation type="submission" date="2024-05" db="EMBL/GenBank/DDBJ databases">
        <authorList>
            <person name="Wallberg A."/>
        </authorList>
    </citation>
    <scope>NUCLEOTIDE SEQUENCE [LARGE SCALE GENOMIC DNA]</scope>
</reference>
<sequence>VSVGNRVLFNHPLSSAQSSVTVKSLVGQQFFLRHYIEEEIKYIEWWVWATIGVVCGSLIITFGYFIGHFLYFKYWKKPSQNEVEVLQDFNKAVGTGGRHRHYLEPNQMYLAPIVIGDFDSDSSDSSDSSANHIYEEVD</sequence>
<name>A0AAV2SG80_MEGNR</name>
<gene>
    <name evidence="2" type="ORF">MNOR_LOCUS35260</name>
</gene>
<keyword evidence="1" id="KW-0472">Membrane</keyword>
<feature type="transmembrane region" description="Helical" evidence="1">
    <location>
        <begin position="45"/>
        <end position="71"/>
    </location>
</feature>